<sequence length="159" mass="17986">MGFTIKSSYALRALQELASSSEEGTEKLSLSEISRRNNIPRDFLEKIFAELREAGFVKSLRGRYGGYILAKKPEEIKLKDVILKLDSPMNSYMCLKSKDECEIDPFCAVKYVWLKLYNAMLKELGSMTLKDVVELSKNIKHNAELLRKASTPEILGDSG</sequence>
<dbReference type="GO" id="GO:0005829">
    <property type="term" value="C:cytosol"/>
    <property type="evidence" value="ECO:0007669"/>
    <property type="project" value="TreeGrafter"/>
</dbReference>
<evidence type="ECO:0000313" key="3">
    <source>
        <dbReference type="Proteomes" id="UP000035159"/>
    </source>
</evidence>
<dbReference type="GO" id="GO:0003677">
    <property type="term" value="F:DNA binding"/>
    <property type="evidence" value="ECO:0007669"/>
    <property type="project" value="UniProtKB-KW"/>
</dbReference>
<dbReference type="RefSeq" id="WP_047753963.1">
    <property type="nucleotide sequence ID" value="NZ_CAJUHA010000004.1"/>
</dbReference>
<protein>
    <submittedName>
        <fullName evidence="2">Rrf2 family transcriptional regulator</fullName>
    </submittedName>
</protein>
<evidence type="ECO:0000313" key="2">
    <source>
        <dbReference type="EMBL" id="AKI96828.1"/>
    </source>
</evidence>
<dbReference type="AlphaFoldDB" id="A0A0G2ZDD9"/>
<keyword evidence="1" id="KW-0238">DNA-binding</keyword>
<dbReference type="GO" id="GO:0003700">
    <property type="term" value="F:DNA-binding transcription factor activity"/>
    <property type="evidence" value="ECO:0007669"/>
    <property type="project" value="TreeGrafter"/>
</dbReference>
<dbReference type="STRING" id="1330330.IX53_02205"/>
<accession>A0A0G2ZDD9</accession>
<dbReference type="PROSITE" id="PS51197">
    <property type="entry name" value="HTH_RRF2_2"/>
    <property type="match status" value="1"/>
</dbReference>
<dbReference type="Gene3D" id="1.10.10.10">
    <property type="entry name" value="Winged helix-like DNA-binding domain superfamily/Winged helix DNA-binding domain"/>
    <property type="match status" value="1"/>
</dbReference>
<dbReference type="OrthoDB" id="46476at2"/>
<organism evidence="2 3">
    <name type="scientific">Kosmotoga pacifica</name>
    <dbReference type="NCBI Taxonomy" id="1330330"/>
    <lineage>
        <taxon>Bacteria</taxon>
        <taxon>Thermotogati</taxon>
        <taxon>Thermotogota</taxon>
        <taxon>Thermotogae</taxon>
        <taxon>Kosmotogales</taxon>
        <taxon>Kosmotogaceae</taxon>
        <taxon>Kosmotoga</taxon>
    </lineage>
</organism>
<dbReference type="InterPro" id="IPR036388">
    <property type="entry name" value="WH-like_DNA-bd_sf"/>
</dbReference>
<dbReference type="InterPro" id="IPR036390">
    <property type="entry name" value="WH_DNA-bd_sf"/>
</dbReference>
<dbReference type="NCBIfam" id="TIGR00738">
    <property type="entry name" value="rrf2_super"/>
    <property type="match status" value="1"/>
</dbReference>
<keyword evidence="3" id="KW-1185">Reference proteome</keyword>
<dbReference type="PANTHER" id="PTHR33221:SF5">
    <property type="entry name" value="HTH-TYPE TRANSCRIPTIONAL REGULATOR ISCR"/>
    <property type="match status" value="1"/>
</dbReference>
<evidence type="ECO:0000256" key="1">
    <source>
        <dbReference type="ARBA" id="ARBA00023125"/>
    </source>
</evidence>
<dbReference type="InterPro" id="IPR000944">
    <property type="entry name" value="Tscrpt_reg_Rrf2"/>
</dbReference>
<dbReference type="PANTHER" id="PTHR33221">
    <property type="entry name" value="WINGED HELIX-TURN-HELIX TRANSCRIPTIONAL REGULATOR, RRF2 FAMILY"/>
    <property type="match status" value="1"/>
</dbReference>
<dbReference type="PATRIC" id="fig|1330330.3.peg.450"/>
<reference evidence="2 3" key="1">
    <citation type="submission" date="2015-04" db="EMBL/GenBank/DDBJ databases">
        <title>Complete Genome Sequence of Kosmotoga pacifica SLHLJ1.</title>
        <authorList>
            <person name="Jiang L.J."/>
            <person name="Shao Z.Z."/>
            <person name="Jebbar M."/>
        </authorList>
    </citation>
    <scope>NUCLEOTIDE SEQUENCE [LARGE SCALE GENOMIC DNA]</scope>
    <source>
        <strain evidence="2 3">SLHLJ1</strain>
    </source>
</reference>
<gene>
    <name evidence="2" type="ORF">IX53_02205</name>
</gene>
<dbReference type="Pfam" id="PF02082">
    <property type="entry name" value="Rrf2"/>
    <property type="match status" value="1"/>
</dbReference>
<name>A0A0G2ZDD9_9BACT</name>
<dbReference type="SUPFAM" id="SSF46785">
    <property type="entry name" value="Winged helix' DNA-binding domain"/>
    <property type="match status" value="1"/>
</dbReference>
<proteinExistence type="predicted"/>
<dbReference type="Proteomes" id="UP000035159">
    <property type="component" value="Chromosome"/>
</dbReference>
<dbReference type="KEGG" id="kpf:IX53_02205"/>
<dbReference type="EMBL" id="CP011232">
    <property type="protein sequence ID" value="AKI96828.1"/>
    <property type="molecule type" value="Genomic_DNA"/>
</dbReference>